<feature type="binding site" evidence="8">
    <location>
        <position position="120"/>
    </location>
    <ligand>
        <name>(6S)-5-formyl-5,6,7,8-tetrahydrofolate</name>
        <dbReference type="ChEBI" id="CHEBI:57457"/>
    </ligand>
</feature>
<evidence type="ECO:0000259" key="12">
    <source>
        <dbReference type="Pfam" id="PF12631"/>
    </source>
</evidence>
<keyword evidence="4 8" id="KW-0378">Hydrolase</keyword>
<evidence type="ECO:0000256" key="2">
    <source>
        <dbReference type="ARBA" id="ARBA00022694"/>
    </source>
</evidence>
<dbReference type="Pfam" id="PF12631">
    <property type="entry name" value="MnmE_helical"/>
    <property type="match status" value="1"/>
</dbReference>
<dbReference type="SUPFAM" id="SSF116878">
    <property type="entry name" value="TrmE connector domain"/>
    <property type="match status" value="1"/>
</dbReference>
<dbReference type="GO" id="GO:0005525">
    <property type="term" value="F:GTP binding"/>
    <property type="evidence" value="ECO:0007669"/>
    <property type="project" value="UniProtKB-UniRule"/>
</dbReference>
<dbReference type="GO" id="GO:0002098">
    <property type="term" value="P:tRNA wobble uridine modification"/>
    <property type="evidence" value="ECO:0007669"/>
    <property type="project" value="TreeGrafter"/>
</dbReference>
<feature type="binding site" evidence="8">
    <location>
        <begin position="246"/>
        <end position="252"/>
    </location>
    <ligand>
        <name>GTP</name>
        <dbReference type="ChEBI" id="CHEBI:37565"/>
    </ligand>
</feature>
<feature type="binding site" evidence="8">
    <location>
        <begin position="227"/>
        <end position="232"/>
    </location>
    <ligand>
        <name>GTP</name>
        <dbReference type="ChEBI" id="CHEBI:37565"/>
    </ligand>
</feature>
<dbReference type="HAMAP" id="MF_00379">
    <property type="entry name" value="GTPase_MnmE"/>
    <property type="match status" value="1"/>
</dbReference>
<reference evidence="13 14" key="1">
    <citation type="submission" date="2016-10" db="EMBL/GenBank/DDBJ databases">
        <authorList>
            <person name="de Groot N.N."/>
        </authorList>
    </citation>
    <scope>NUCLEOTIDE SEQUENCE [LARGE SCALE GENOMIC DNA]</scope>
    <source>
        <strain evidence="13 14">CGMCC 1.9157</strain>
    </source>
</reference>
<feature type="binding site" evidence="8">
    <location>
        <position position="80"/>
    </location>
    <ligand>
        <name>(6S)-5-formyl-5,6,7,8-tetrahydrofolate</name>
        <dbReference type="ChEBI" id="CHEBI:57457"/>
    </ligand>
</feature>
<evidence type="ECO:0000256" key="9">
    <source>
        <dbReference type="RuleBase" id="RU003313"/>
    </source>
</evidence>
<comment type="cofactor">
    <cofactor evidence="8">
        <name>K(+)</name>
        <dbReference type="ChEBI" id="CHEBI:29103"/>
    </cofactor>
    <text evidence="8">Binds 1 potassium ion per subunit.</text>
</comment>
<feature type="binding site" evidence="8">
    <location>
        <begin position="271"/>
        <end position="274"/>
    </location>
    <ligand>
        <name>GTP</name>
        <dbReference type="ChEBI" id="CHEBI:37565"/>
    </ligand>
</feature>
<feature type="binding site" evidence="8">
    <location>
        <position position="22"/>
    </location>
    <ligand>
        <name>(6S)-5-formyl-5,6,7,8-tetrahydrofolate</name>
        <dbReference type="ChEBI" id="CHEBI:57457"/>
    </ligand>
</feature>
<comment type="subunit">
    <text evidence="8">Homodimer. Heterotetramer of two MnmE and two MnmG subunits.</text>
</comment>
<feature type="domain" description="MnmE helical" evidence="12">
    <location>
        <begin position="123"/>
        <end position="444"/>
    </location>
</feature>
<evidence type="ECO:0000259" key="11">
    <source>
        <dbReference type="Pfam" id="PF10396"/>
    </source>
</evidence>
<dbReference type="GO" id="GO:0003924">
    <property type="term" value="F:GTPase activity"/>
    <property type="evidence" value="ECO:0007669"/>
    <property type="project" value="UniProtKB-UniRule"/>
</dbReference>
<comment type="subcellular location">
    <subcellularLocation>
        <location evidence="8">Cytoplasm</location>
    </subcellularLocation>
</comment>
<evidence type="ECO:0000256" key="7">
    <source>
        <dbReference type="ARBA" id="ARBA00023134"/>
    </source>
</evidence>
<dbReference type="InterPro" id="IPR005225">
    <property type="entry name" value="Small_GTP-bd"/>
</dbReference>
<evidence type="ECO:0000259" key="10">
    <source>
        <dbReference type="Pfam" id="PF01926"/>
    </source>
</evidence>
<dbReference type="GO" id="GO:0030488">
    <property type="term" value="P:tRNA methylation"/>
    <property type="evidence" value="ECO:0007669"/>
    <property type="project" value="TreeGrafter"/>
</dbReference>
<name>A0A1I5GM76_9HYPH</name>
<dbReference type="FunFam" id="3.30.1360.120:FF:000007">
    <property type="entry name" value="tRNA modification GTPase GTPBP3, mitochondrial"/>
    <property type="match status" value="1"/>
</dbReference>
<dbReference type="InterPro" id="IPR004520">
    <property type="entry name" value="GTPase_MnmE"/>
</dbReference>
<evidence type="ECO:0000256" key="8">
    <source>
        <dbReference type="HAMAP-Rule" id="MF_00379"/>
    </source>
</evidence>
<evidence type="ECO:0000256" key="3">
    <source>
        <dbReference type="ARBA" id="ARBA00022741"/>
    </source>
</evidence>
<dbReference type="SUPFAM" id="SSF52540">
    <property type="entry name" value="P-loop containing nucleoside triphosphate hydrolases"/>
    <property type="match status" value="1"/>
</dbReference>
<dbReference type="InterPro" id="IPR027368">
    <property type="entry name" value="MnmE_dom2"/>
</dbReference>
<gene>
    <name evidence="8" type="primary">mnmE</name>
    <name evidence="8" type="synonym">trmE</name>
    <name evidence="13" type="ORF">SAMN04488056_10554</name>
</gene>
<dbReference type="Gene3D" id="1.20.120.430">
    <property type="entry name" value="tRNA modification GTPase MnmE domain 2"/>
    <property type="match status" value="1"/>
</dbReference>
<keyword evidence="6 8" id="KW-0630">Potassium</keyword>
<dbReference type="InterPro" id="IPR025867">
    <property type="entry name" value="MnmE_helical"/>
</dbReference>
<dbReference type="InterPro" id="IPR027417">
    <property type="entry name" value="P-loop_NTPase"/>
</dbReference>
<dbReference type="EC" id="3.6.-.-" evidence="8"/>
<comment type="similarity">
    <text evidence="1 8 9">Belongs to the TRAFAC class TrmE-Era-EngA-EngB-Septin-like GTPase superfamily. TrmE GTPase family.</text>
</comment>
<dbReference type="OrthoDB" id="9805918at2"/>
<evidence type="ECO:0000313" key="13">
    <source>
        <dbReference type="EMBL" id="SFO37057.1"/>
    </source>
</evidence>
<keyword evidence="14" id="KW-1185">Reference proteome</keyword>
<dbReference type="InterPro" id="IPR031168">
    <property type="entry name" value="G_TrmE"/>
</dbReference>
<dbReference type="NCBIfam" id="TIGR00231">
    <property type="entry name" value="small_GTP"/>
    <property type="match status" value="1"/>
</dbReference>
<dbReference type="CDD" id="cd14858">
    <property type="entry name" value="TrmE_N"/>
    <property type="match status" value="1"/>
</dbReference>
<dbReference type="InterPro" id="IPR027266">
    <property type="entry name" value="TrmE/GcvT-like"/>
</dbReference>
<dbReference type="InterPro" id="IPR006073">
    <property type="entry name" value="GTP-bd"/>
</dbReference>
<keyword evidence="8" id="KW-0963">Cytoplasm</keyword>
<comment type="caution">
    <text evidence="8">Lacks conserved residue(s) required for the propagation of feature annotation.</text>
</comment>
<proteinExistence type="inferred from homology"/>
<dbReference type="Proteomes" id="UP000199236">
    <property type="component" value="Unassembled WGS sequence"/>
</dbReference>
<feature type="domain" description="GTP-binding protein TrmE N-terminal" evidence="11">
    <location>
        <begin position="5"/>
        <end position="120"/>
    </location>
</feature>
<keyword evidence="7 8" id="KW-0342">GTP-binding</keyword>
<dbReference type="NCBIfam" id="TIGR00450">
    <property type="entry name" value="mnmE_trmE_thdF"/>
    <property type="match status" value="1"/>
</dbReference>
<evidence type="ECO:0000313" key="14">
    <source>
        <dbReference type="Proteomes" id="UP000199236"/>
    </source>
</evidence>
<accession>A0A1I5GM76</accession>
<dbReference type="Gene3D" id="3.40.50.300">
    <property type="entry name" value="P-loop containing nucleotide triphosphate hydrolases"/>
    <property type="match status" value="1"/>
</dbReference>
<dbReference type="Gene3D" id="3.30.1360.120">
    <property type="entry name" value="Probable tRNA modification gtpase trme, domain 1"/>
    <property type="match status" value="1"/>
</dbReference>
<feature type="domain" description="G" evidence="10">
    <location>
        <begin position="219"/>
        <end position="319"/>
    </location>
</feature>
<dbReference type="CDD" id="cd04164">
    <property type="entry name" value="trmE"/>
    <property type="match status" value="1"/>
</dbReference>
<dbReference type="EMBL" id="FOVR01000005">
    <property type="protein sequence ID" value="SFO37057.1"/>
    <property type="molecule type" value="Genomic_DNA"/>
</dbReference>
<feature type="binding site" evidence="8">
    <location>
        <position position="231"/>
    </location>
    <ligand>
        <name>Mg(2+)</name>
        <dbReference type="ChEBI" id="CHEBI:18420"/>
    </ligand>
</feature>
<dbReference type="PANTHER" id="PTHR42714">
    <property type="entry name" value="TRNA MODIFICATION GTPASE GTPBP3"/>
    <property type="match status" value="1"/>
</dbReference>
<keyword evidence="8" id="KW-0479">Metal-binding</keyword>
<evidence type="ECO:0000256" key="5">
    <source>
        <dbReference type="ARBA" id="ARBA00022842"/>
    </source>
</evidence>
<dbReference type="GO" id="GO:0005737">
    <property type="term" value="C:cytoplasm"/>
    <property type="evidence" value="ECO:0007669"/>
    <property type="project" value="UniProtKB-SubCell"/>
</dbReference>
<evidence type="ECO:0000256" key="4">
    <source>
        <dbReference type="ARBA" id="ARBA00022801"/>
    </source>
</evidence>
<feature type="binding site" evidence="8">
    <location>
        <position position="447"/>
    </location>
    <ligand>
        <name>(6S)-5-formyl-5,6,7,8-tetrahydrofolate</name>
        <dbReference type="ChEBI" id="CHEBI:57457"/>
    </ligand>
</feature>
<organism evidence="13 14">
    <name type="scientific">Cohaesibacter marisflavi</name>
    <dbReference type="NCBI Taxonomy" id="655353"/>
    <lineage>
        <taxon>Bacteria</taxon>
        <taxon>Pseudomonadati</taxon>
        <taxon>Pseudomonadota</taxon>
        <taxon>Alphaproteobacteria</taxon>
        <taxon>Hyphomicrobiales</taxon>
        <taxon>Cohaesibacteraceae</taxon>
    </lineage>
</organism>
<evidence type="ECO:0000256" key="6">
    <source>
        <dbReference type="ARBA" id="ARBA00022958"/>
    </source>
</evidence>
<keyword evidence="2 8" id="KW-0819">tRNA processing</keyword>
<dbReference type="GO" id="GO:0046872">
    <property type="term" value="F:metal ion binding"/>
    <property type="evidence" value="ECO:0007669"/>
    <property type="project" value="UniProtKB-KW"/>
</dbReference>
<dbReference type="NCBIfam" id="NF003661">
    <property type="entry name" value="PRK05291.1-3"/>
    <property type="match status" value="1"/>
</dbReference>
<keyword evidence="5 8" id="KW-0460">Magnesium</keyword>
<protein>
    <recommendedName>
        <fullName evidence="8">tRNA modification GTPase MnmE</fullName>
        <ecNumber evidence="8">3.6.-.-</ecNumber>
    </recommendedName>
</protein>
<dbReference type="InterPro" id="IPR018948">
    <property type="entry name" value="GTP-bd_TrmE_N"/>
</dbReference>
<keyword evidence="3 8" id="KW-0547">Nucleotide-binding</keyword>
<dbReference type="Pfam" id="PF10396">
    <property type="entry name" value="TrmE_N"/>
    <property type="match status" value="1"/>
</dbReference>
<dbReference type="STRING" id="655353.SAMN04488056_10554"/>
<sequence length="447" mass="49795">MTQDTIFALSSGAVPAGVAVIRLSGPKARFVMNKLIDKEPKPRFAALRYLSDPDSGDIIDQALVIVFPDTKSFTGEEAVEFHLHGGRAVVKAMLEILGRFEGCRLAEAGEFTRRAFENGKYDLTAVEGLADLIQAETENQRKQAIRQASGAHKSVIDGWREILLQARSMIEAELDFSDEEDIPGAISDVIWPKLRELKADIERHLSKADHGERLRNGLTVVLAGHPNAGKSSLLNWFAKRDVAIVTEEAGTTRDLLELHLDIEGYPVTMIDTAGLRESDNVVEREGIRRALEKSENADLLIEVVDGTHPEERVELSSHARRMVLFNKQDRIDSDPFHANGKGDDKEMVFSASVKTGKGMDFLYDSFVKQIESLFDGAEDVLITRERHRKYLLSCVDNVNNSLIYTESPIEIRSEFLRQAGDELGKITGRIDVEEMLGVIFSQFCVGK</sequence>
<dbReference type="PANTHER" id="PTHR42714:SF2">
    <property type="entry name" value="TRNA MODIFICATION GTPASE GTPBP3, MITOCHONDRIAL"/>
    <property type="match status" value="1"/>
</dbReference>
<comment type="function">
    <text evidence="8">Exhibits a very high intrinsic GTPase hydrolysis rate. Involved in the addition of a carboxymethylaminomethyl (cmnm) group at the wobble position (U34) of certain tRNAs, forming tRNA-cmnm(5)s(2)U34.</text>
</comment>
<feature type="binding site" evidence="8">
    <location>
        <position position="252"/>
    </location>
    <ligand>
        <name>Mg(2+)</name>
        <dbReference type="ChEBI" id="CHEBI:18420"/>
    </ligand>
</feature>
<dbReference type="Pfam" id="PF01926">
    <property type="entry name" value="MMR_HSR1"/>
    <property type="match status" value="1"/>
</dbReference>
<dbReference type="AlphaFoldDB" id="A0A1I5GM76"/>
<evidence type="ECO:0000256" key="1">
    <source>
        <dbReference type="ARBA" id="ARBA00011043"/>
    </source>
</evidence>
<dbReference type="RefSeq" id="WP_090072322.1">
    <property type="nucleotide sequence ID" value="NZ_FOVR01000005.1"/>
</dbReference>